<comment type="similarity">
    <text evidence="4">Belongs to the CHCHD7 family.</text>
</comment>
<dbReference type="SUPFAM" id="SSF47072">
    <property type="entry name" value="Cysteine alpha-hairpin motif"/>
    <property type="match status" value="1"/>
</dbReference>
<keyword evidence="2" id="KW-0496">Mitochondrion</keyword>
<keyword evidence="7" id="KW-1185">Reference proteome</keyword>
<dbReference type="PROSITE" id="PS51808">
    <property type="entry name" value="CHCH"/>
    <property type="match status" value="1"/>
</dbReference>
<comment type="caution">
    <text evidence="6">The sequence shown here is derived from an EMBL/GenBank/DDBJ whole genome shotgun (WGS) entry which is preliminary data.</text>
</comment>
<comment type="subcellular location">
    <subcellularLocation>
        <location evidence="1">Mitochondrion intermembrane space</location>
    </subcellularLocation>
</comment>
<evidence type="ECO:0000256" key="3">
    <source>
        <dbReference type="ARBA" id="ARBA00023157"/>
    </source>
</evidence>
<evidence type="ECO:0000256" key="1">
    <source>
        <dbReference type="ARBA" id="ARBA00004569"/>
    </source>
</evidence>
<dbReference type="InterPro" id="IPR051040">
    <property type="entry name" value="COX23"/>
</dbReference>
<keyword evidence="3" id="KW-1015">Disulfide bond</keyword>
<proteinExistence type="inferred from homology"/>
<evidence type="ECO:0000256" key="2">
    <source>
        <dbReference type="ARBA" id="ARBA00023128"/>
    </source>
</evidence>
<reference evidence="6" key="1">
    <citation type="journal article" date="2023" name="Science">
        <title>Genome structures resolve the early diversification of teleost fishes.</title>
        <authorList>
            <person name="Parey E."/>
            <person name="Louis A."/>
            <person name="Montfort J."/>
            <person name="Bouchez O."/>
            <person name="Roques C."/>
            <person name="Iampietro C."/>
            <person name="Lluch J."/>
            <person name="Castinel A."/>
            <person name="Donnadieu C."/>
            <person name="Desvignes T."/>
            <person name="Floi Bucao C."/>
            <person name="Jouanno E."/>
            <person name="Wen M."/>
            <person name="Mejri S."/>
            <person name="Dirks R."/>
            <person name="Jansen H."/>
            <person name="Henkel C."/>
            <person name="Chen W.J."/>
            <person name="Zahm M."/>
            <person name="Cabau C."/>
            <person name="Klopp C."/>
            <person name="Thompson A.W."/>
            <person name="Robinson-Rechavi M."/>
            <person name="Braasch I."/>
            <person name="Lecointre G."/>
            <person name="Bobe J."/>
            <person name="Postlethwait J.H."/>
            <person name="Berthelot C."/>
            <person name="Roest Crollius H."/>
            <person name="Guiguen Y."/>
        </authorList>
    </citation>
    <scope>NUCLEOTIDE SEQUENCE</scope>
    <source>
        <strain evidence="6">NC1722</strain>
    </source>
</reference>
<dbReference type="GO" id="GO:0033108">
    <property type="term" value="P:mitochondrial respiratory chain complex assembly"/>
    <property type="evidence" value="ECO:0007669"/>
    <property type="project" value="TreeGrafter"/>
</dbReference>
<organism evidence="6 7">
    <name type="scientific">Aldrovandia affinis</name>
    <dbReference type="NCBI Taxonomy" id="143900"/>
    <lineage>
        <taxon>Eukaryota</taxon>
        <taxon>Metazoa</taxon>
        <taxon>Chordata</taxon>
        <taxon>Craniata</taxon>
        <taxon>Vertebrata</taxon>
        <taxon>Euteleostomi</taxon>
        <taxon>Actinopterygii</taxon>
        <taxon>Neopterygii</taxon>
        <taxon>Teleostei</taxon>
        <taxon>Notacanthiformes</taxon>
        <taxon>Halosauridae</taxon>
        <taxon>Aldrovandia</taxon>
    </lineage>
</organism>
<evidence type="ECO:0000256" key="4">
    <source>
        <dbReference type="ARBA" id="ARBA00038205"/>
    </source>
</evidence>
<dbReference type="Proteomes" id="UP001221898">
    <property type="component" value="Unassembled WGS sequence"/>
</dbReference>
<evidence type="ECO:0000256" key="5">
    <source>
        <dbReference type="ARBA" id="ARBA00039509"/>
    </source>
</evidence>
<dbReference type="PANTHER" id="PTHR46811">
    <property type="entry name" value="COILED-COIL-HELIX-COILED-COIL-HELIX DOMAIN-CONTAINING PROTEIN 7"/>
    <property type="match status" value="1"/>
</dbReference>
<dbReference type="InterPro" id="IPR009069">
    <property type="entry name" value="Cys_alpha_HP_mot_SF"/>
</dbReference>
<evidence type="ECO:0000313" key="7">
    <source>
        <dbReference type="Proteomes" id="UP001221898"/>
    </source>
</evidence>
<dbReference type="InterPro" id="IPR048280">
    <property type="entry name" value="COX6B-like"/>
</dbReference>
<name>A0AAD7T335_9TELE</name>
<dbReference type="EMBL" id="JAINUG010000016">
    <property type="protein sequence ID" value="KAJ8413305.1"/>
    <property type="molecule type" value="Genomic_DNA"/>
</dbReference>
<dbReference type="Pfam" id="PF02297">
    <property type="entry name" value="COX6B"/>
    <property type="match status" value="1"/>
</dbReference>
<dbReference type="AlphaFoldDB" id="A0AAD7T335"/>
<dbReference type="GO" id="GO:0005758">
    <property type="term" value="C:mitochondrial intermembrane space"/>
    <property type="evidence" value="ECO:0007669"/>
    <property type="project" value="UniProtKB-SubCell"/>
</dbReference>
<gene>
    <name evidence="6" type="ORF">AAFF_G00093010</name>
</gene>
<evidence type="ECO:0000313" key="6">
    <source>
        <dbReference type="EMBL" id="KAJ8413305.1"/>
    </source>
</evidence>
<protein>
    <recommendedName>
        <fullName evidence="5">Coiled-coil-helix-coiled-coil-helix domain-containing protein 7</fullName>
    </recommendedName>
</protein>
<dbReference type="PANTHER" id="PTHR46811:SF1">
    <property type="entry name" value="COILED-COIL-HELIX-COILED-COIL-HELIX DOMAIN-CONTAINING PROTEIN 7"/>
    <property type="match status" value="1"/>
</dbReference>
<sequence>MSPNAQKVRDHDINPCIEESDGSRKCLDSNNYNKDMCSAYFARYKNCRRFWHEIMIQRRRDGVKPDMPTADERQQILAARGGKPY</sequence>
<accession>A0AAD7T335</accession>